<dbReference type="Proteomes" id="UP001190700">
    <property type="component" value="Unassembled WGS sequence"/>
</dbReference>
<comment type="caution">
    <text evidence="2">The sequence shown here is derived from an EMBL/GenBank/DDBJ whole genome shotgun (WGS) entry which is preliminary data.</text>
</comment>
<keyword evidence="3" id="KW-1185">Reference proteome</keyword>
<name>A0AAE0FN23_9CHLO</name>
<evidence type="ECO:0000313" key="3">
    <source>
        <dbReference type="Proteomes" id="UP001190700"/>
    </source>
</evidence>
<dbReference type="AlphaFoldDB" id="A0AAE0FN23"/>
<evidence type="ECO:0000256" key="1">
    <source>
        <dbReference type="SAM" id="MobiDB-lite"/>
    </source>
</evidence>
<gene>
    <name evidence="2" type="ORF">CYMTET_28532</name>
</gene>
<organism evidence="2 3">
    <name type="scientific">Cymbomonas tetramitiformis</name>
    <dbReference type="NCBI Taxonomy" id="36881"/>
    <lineage>
        <taxon>Eukaryota</taxon>
        <taxon>Viridiplantae</taxon>
        <taxon>Chlorophyta</taxon>
        <taxon>Pyramimonadophyceae</taxon>
        <taxon>Pyramimonadales</taxon>
        <taxon>Pyramimonadaceae</taxon>
        <taxon>Cymbomonas</taxon>
    </lineage>
</organism>
<feature type="compositionally biased region" description="Gly residues" evidence="1">
    <location>
        <begin position="134"/>
        <end position="148"/>
    </location>
</feature>
<protein>
    <submittedName>
        <fullName evidence="2">Uncharacterized protein</fullName>
    </submittedName>
</protein>
<sequence length="177" mass="18803">MRQRVKEKASEESNNYFLKELRRLTFVIRALGLSNLLGHIKDITLFQQTDCQHPTLCFEERVKRHEQNNHMDGEVHGLDSAFVHRRVCYLRMMGMWRERGGGGAVEVGGGGWRRRGGGGGGGGGGGAEAEAERSGGGAEAERSGGGAESGAEAVGDRGGRGLPGVEGLVVAVEKEGG</sequence>
<proteinExistence type="predicted"/>
<dbReference type="EMBL" id="LGRX02016064">
    <property type="protein sequence ID" value="KAK3262618.1"/>
    <property type="molecule type" value="Genomic_DNA"/>
</dbReference>
<feature type="compositionally biased region" description="Gly residues" evidence="1">
    <location>
        <begin position="107"/>
        <end position="127"/>
    </location>
</feature>
<accession>A0AAE0FN23</accession>
<evidence type="ECO:0000313" key="2">
    <source>
        <dbReference type="EMBL" id="KAK3262618.1"/>
    </source>
</evidence>
<reference evidence="2 3" key="1">
    <citation type="journal article" date="2015" name="Genome Biol. Evol.">
        <title>Comparative Genomics of a Bacterivorous Green Alga Reveals Evolutionary Causalities and Consequences of Phago-Mixotrophic Mode of Nutrition.</title>
        <authorList>
            <person name="Burns J.A."/>
            <person name="Paasch A."/>
            <person name="Narechania A."/>
            <person name="Kim E."/>
        </authorList>
    </citation>
    <scope>NUCLEOTIDE SEQUENCE [LARGE SCALE GENOMIC DNA]</scope>
    <source>
        <strain evidence="2 3">PLY_AMNH</strain>
    </source>
</reference>
<feature type="region of interest" description="Disordered" evidence="1">
    <location>
        <begin position="107"/>
        <end position="167"/>
    </location>
</feature>